<dbReference type="GeneID" id="96010927"/>
<name>A0AB34KDG7_9PEZI</name>
<gene>
    <name evidence="3" type="ORF">WHR41_09486</name>
</gene>
<keyword evidence="1" id="KW-0238">DNA-binding</keyword>
<dbReference type="PROSITE" id="PS51253">
    <property type="entry name" value="HTH_CENPB"/>
    <property type="match status" value="1"/>
</dbReference>
<evidence type="ECO:0000256" key="1">
    <source>
        <dbReference type="ARBA" id="ARBA00023125"/>
    </source>
</evidence>
<dbReference type="GO" id="GO:0003677">
    <property type="term" value="F:DNA binding"/>
    <property type="evidence" value="ECO:0007669"/>
    <property type="project" value="UniProtKB-KW"/>
</dbReference>
<evidence type="ECO:0000313" key="3">
    <source>
        <dbReference type="EMBL" id="KAL1581816.1"/>
    </source>
</evidence>
<dbReference type="Proteomes" id="UP000803884">
    <property type="component" value="Unassembled WGS sequence"/>
</dbReference>
<feature type="domain" description="HTH CENPB-type" evidence="2">
    <location>
        <begin position="37"/>
        <end position="120"/>
    </location>
</feature>
<comment type="caution">
    <text evidence="3">The sequence shown here is derived from an EMBL/GenBank/DDBJ whole genome shotgun (WGS) entry which is preliminary data.</text>
</comment>
<dbReference type="InterPro" id="IPR006600">
    <property type="entry name" value="HTH_CenpB_DNA-bd_dom"/>
</dbReference>
<proteinExistence type="predicted"/>
<dbReference type="EMBL" id="JAAQHG020000142">
    <property type="protein sequence ID" value="KAL1581816.1"/>
    <property type="molecule type" value="Genomic_DNA"/>
</dbReference>
<keyword evidence="4" id="KW-1185">Reference proteome</keyword>
<dbReference type="AlphaFoldDB" id="A0AB34KDG7"/>
<evidence type="ECO:0000259" key="2">
    <source>
        <dbReference type="PROSITE" id="PS51253"/>
    </source>
</evidence>
<reference evidence="3 4" key="1">
    <citation type="journal article" date="2020" name="Microbiol. Resour. Announc.">
        <title>Draft Genome Sequence of a Cladosporium Species Isolated from the Mesophotic Ascidian Didemnum maculosum.</title>
        <authorList>
            <person name="Gioti A."/>
            <person name="Siaperas R."/>
            <person name="Nikolaivits E."/>
            <person name="Le Goff G."/>
            <person name="Ouazzani J."/>
            <person name="Kotoulas G."/>
            <person name="Topakas E."/>
        </authorList>
    </citation>
    <scope>NUCLEOTIDE SEQUENCE [LARGE SCALE GENOMIC DNA]</scope>
    <source>
        <strain evidence="3 4">TM138-S3</strain>
    </source>
</reference>
<protein>
    <recommendedName>
        <fullName evidence="2">HTH CENPB-type domain-containing protein</fullName>
    </recommendedName>
</protein>
<dbReference type="RefSeq" id="XP_069224924.1">
    <property type="nucleotide sequence ID" value="XM_069378089.1"/>
</dbReference>
<organism evidence="3 4">
    <name type="scientific">Cladosporium halotolerans</name>
    <dbReference type="NCBI Taxonomy" id="1052096"/>
    <lineage>
        <taxon>Eukaryota</taxon>
        <taxon>Fungi</taxon>
        <taxon>Dikarya</taxon>
        <taxon>Ascomycota</taxon>
        <taxon>Pezizomycotina</taxon>
        <taxon>Dothideomycetes</taxon>
        <taxon>Dothideomycetidae</taxon>
        <taxon>Cladosporiales</taxon>
        <taxon>Cladosporiaceae</taxon>
        <taxon>Cladosporium</taxon>
    </lineage>
</organism>
<accession>A0AB34KDG7</accession>
<evidence type="ECO:0000313" key="4">
    <source>
        <dbReference type="Proteomes" id="UP000803884"/>
    </source>
</evidence>
<sequence>MPVPRNARETVAPGELVAPTNALPRSTQWHGDQSRRDKAIKQQLLTPREEQAVVDFVLRADRNGYPARVKDLSRYAAILLRKRGLQRGPETTLTAPAGRLSPGKDWPQAFCKRHPELKVARLKALDWRRHEKNIYAKIVCWFDIMRAQLEETNILQDNVYNMDETGILLSALGSSKYLVSSDMEKAHRGTGARRTLITAVELREDSMQPPPLGPQQVEEPLNYQTLVTPTTTEGVLNLYRMLEDRLNADGATRDPCLEKFLHATEKAFADRSLLHDENESLIKQNDGKRVRQNAKSRIIGQGDAKIMSYADIIEAQRKRMVDAGTGNAKQPVKRRQQAGSEVLVQDSEIQHTEGIITPCSGRAPVARMW</sequence>